<reference evidence="2 3" key="1">
    <citation type="submission" date="2023-08" db="EMBL/GenBank/DDBJ databases">
        <title>Black Yeasts Isolated from many extreme environments.</title>
        <authorList>
            <person name="Coleine C."/>
            <person name="Stajich J.E."/>
            <person name="Selbmann L."/>
        </authorList>
    </citation>
    <scope>NUCLEOTIDE SEQUENCE [LARGE SCALE GENOMIC DNA]</scope>
    <source>
        <strain evidence="2 3">CCFEE 5935</strain>
    </source>
</reference>
<proteinExistence type="inferred from homology"/>
<dbReference type="EMBL" id="JAVRRT010000004">
    <property type="protein sequence ID" value="KAK5173066.1"/>
    <property type="molecule type" value="Genomic_DNA"/>
</dbReference>
<sequence>MSTAPSSDVVVNGGPIPDRPTYTPWDTVRYIWTTLGLPLNALDSLTLENGGPYYKSSFQISHTAQSSIALSALSAALIHSLQTGLTVPQVTVPLRHACLEFQTEKLFTINGQPLPSTWGPIGGLHKCADGYVRIHDSFSNHRNGTLKLLDLDEGSSRDDVAEQVAKWKKLELEEAGHSNRLAIYALHNFAEWNATPQAEAISNFPIIIRKIGDDGPNGLPSTLKNPADRCLRGLRVLELSRVIAGPVCGKTLALHGADVMWITSPHLPDLPSLDRNLSRGKRSIQLDLDNPSDRKTLKELIKTCNVFIQGYRPSSLAARGFGPADLAALNPGIIYANLSAFGPEGPWSNRRGFDSLVQTCSGMNVSEAEHSGSRAPAQPTPVQALDHAGGFLLAAGIMAALYKKSEHGGSWEVHVSLAGVMKYLRSLGQWPGKEGFEHRDPASDGEELPEQYFEERESAFGHMRGLKHAAQVEGAQPGFDFMSRPLGRDDSKWL</sequence>
<comment type="similarity">
    <text evidence="1">Belongs to the CoA-transferase III family.</text>
</comment>
<name>A0AAV9PH81_9PEZI</name>
<evidence type="ECO:0000313" key="3">
    <source>
        <dbReference type="Proteomes" id="UP001337655"/>
    </source>
</evidence>
<dbReference type="InterPro" id="IPR003673">
    <property type="entry name" value="CoA-Trfase_fam_III"/>
</dbReference>
<dbReference type="AlphaFoldDB" id="A0AAV9PH81"/>
<dbReference type="GO" id="GO:0003824">
    <property type="term" value="F:catalytic activity"/>
    <property type="evidence" value="ECO:0007669"/>
    <property type="project" value="InterPro"/>
</dbReference>
<dbReference type="PANTHER" id="PTHR48228:SF4">
    <property type="entry name" value="BLR3030 PROTEIN"/>
    <property type="match status" value="1"/>
</dbReference>
<gene>
    <name evidence="2" type="ORF">LTR77_003188</name>
</gene>
<accession>A0AAV9PH81</accession>
<dbReference type="Gene3D" id="3.40.50.10540">
    <property type="entry name" value="Crotonobetainyl-coa:carnitine coa-transferase, domain 1"/>
    <property type="match status" value="1"/>
</dbReference>
<dbReference type="InterPro" id="IPR023606">
    <property type="entry name" value="CoA-Trfase_III_dom_1_sf"/>
</dbReference>
<organism evidence="2 3">
    <name type="scientific">Saxophila tyrrhenica</name>
    <dbReference type="NCBI Taxonomy" id="1690608"/>
    <lineage>
        <taxon>Eukaryota</taxon>
        <taxon>Fungi</taxon>
        <taxon>Dikarya</taxon>
        <taxon>Ascomycota</taxon>
        <taxon>Pezizomycotina</taxon>
        <taxon>Dothideomycetes</taxon>
        <taxon>Dothideomycetidae</taxon>
        <taxon>Mycosphaerellales</taxon>
        <taxon>Extremaceae</taxon>
        <taxon>Saxophila</taxon>
    </lineage>
</organism>
<evidence type="ECO:0000313" key="2">
    <source>
        <dbReference type="EMBL" id="KAK5173066.1"/>
    </source>
</evidence>
<evidence type="ECO:0000256" key="1">
    <source>
        <dbReference type="ARBA" id="ARBA00008383"/>
    </source>
</evidence>
<dbReference type="RefSeq" id="XP_064661784.1">
    <property type="nucleotide sequence ID" value="XM_064800445.1"/>
</dbReference>
<dbReference type="GeneID" id="89924535"/>
<protein>
    <recommendedName>
        <fullName evidence="4">CoA-transferase family III</fullName>
    </recommendedName>
</protein>
<dbReference type="PANTHER" id="PTHR48228">
    <property type="entry name" value="SUCCINYL-COA--D-CITRAMALATE COA-TRANSFERASE"/>
    <property type="match status" value="1"/>
</dbReference>
<dbReference type="InterPro" id="IPR050509">
    <property type="entry name" value="CoA-transferase_III"/>
</dbReference>
<dbReference type="Pfam" id="PF02515">
    <property type="entry name" value="CoA_transf_3"/>
    <property type="match status" value="1"/>
</dbReference>
<comment type="caution">
    <text evidence="2">The sequence shown here is derived from an EMBL/GenBank/DDBJ whole genome shotgun (WGS) entry which is preliminary data.</text>
</comment>
<keyword evidence="3" id="KW-1185">Reference proteome</keyword>
<evidence type="ECO:0008006" key="4">
    <source>
        <dbReference type="Google" id="ProtNLM"/>
    </source>
</evidence>
<dbReference type="Proteomes" id="UP001337655">
    <property type="component" value="Unassembled WGS sequence"/>
</dbReference>
<dbReference type="SUPFAM" id="SSF89796">
    <property type="entry name" value="CoA-transferase family III (CaiB/BaiF)"/>
    <property type="match status" value="2"/>
</dbReference>